<evidence type="ECO:0000313" key="3">
    <source>
        <dbReference type="Proteomes" id="UP000654123"/>
    </source>
</evidence>
<gene>
    <name evidence="2" type="ORF">GCM10010249_44830</name>
</gene>
<name>A0A918B6L2_9ACTN</name>
<dbReference type="AlphaFoldDB" id="A0A918B6L2"/>
<comment type="caution">
    <text evidence="2">The sequence shown here is derived from an EMBL/GenBank/DDBJ whole genome shotgun (WGS) entry which is preliminary data.</text>
</comment>
<reference evidence="2" key="1">
    <citation type="journal article" date="2014" name="Int. J. Syst. Evol. Microbiol.">
        <title>Complete genome sequence of Corynebacterium casei LMG S-19264T (=DSM 44701T), isolated from a smear-ripened cheese.</title>
        <authorList>
            <consortium name="US DOE Joint Genome Institute (JGI-PGF)"/>
            <person name="Walter F."/>
            <person name="Albersmeier A."/>
            <person name="Kalinowski J."/>
            <person name="Ruckert C."/>
        </authorList>
    </citation>
    <scope>NUCLEOTIDE SEQUENCE</scope>
    <source>
        <strain evidence="2">JCM 4335</strain>
    </source>
</reference>
<reference evidence="2" key="2">
    <citation type="submission" date="2020-09" db="EMBL/GenBank/DDBJ databases">
        <authorList>
            <person name="Sun Q."/>
            <person name="Ohkuma M."/>
        </authorList>
    </citation>
    <scope>NUCLEOTIDE SEQUENCE</scope>
    <source>
        <strain evidence="2">JCM 4335</strain>
    </source>
</reference>
<dbReference type="Proteomes" id="UP000654123">
    <property type="component" value="Unassembled WGS sequence"/>
</dbReference>
<evidence type="ECO:0000313" key="2">
    <source>
        <dbReference type="EMBL" id="GGQ21202.1"/>
    </source>
</evidence>
<proteinExistence type="predicted"/>
<evidence type="ECO:0000256" key="1">
    <source>
        <dbReference type="SAM" id="MobiDB-lite"/>
    </source>
</evidence>
<dbReference type="EMBL" id="BMSV01000009">
    <property type="protein sequence ID" value="GGQ21202.1"/>
    <property type="molecule type" value="Genomic_DNA"/>
</dbReference>
<protein>
    <submittedName>
        <fullName evidence="2">Uncharacterized protein</fullName>
    </submittedName>
</protein>
<organism evidence="2 3">
    <name type="scientific">Streptomyces roseolilacinus</name>
    <dbReference type="NCBI Taxonomy" id="66904"/>
    <lineage>
        <taxon>Bacteria</taxon>
        <taxon>Bacillati</taxon>
        <taxon>Actinomycetota</taxon>
        <taxon>Actinomycetes</taxon>
        <taxon>Kitasatosporales</taxon>
        <taxon>Streptomycetaceae</taxon>
        <taxon>Streptomyces</taxon>
    </lineage>
</organism>
<keyword evidence="3" id="KW-1185">Reference proteome</keyword>
<accession>A0A918B6L2</accession>
<feature type="region of interest" description="Disordered" evidence="1">
    <location>
        <begin position="1"/>
        <end position="29"/>
    </location>
</feature>
<feature type="region of interest" description="Disordered" evidence="1">
    <location>
        <begin position="54"/>
        <end position="77"/>
    </location>
</feature>
<sequence>MTCALRRRGGTGSTPVRPRETAVLTEPAAATVPERLPYHCPAGNVTTVGTTAGARSVLRASHPSGSFEPAPDAGAPG</sequence>